<name>A0A7D5P3T6_9EURY</name>
<protein>
    <submittedName>
        <fullName evidence="1">Uncharacterized protein</fullName>
    </submittedName>
</protein>
<dbReference type="EMBL" id="CP058909">
    <property type="protein sequence ID" value="QLH80203.1"/>
    <property type="molecule type" value="Genomic_DNA"/>
</dbReference>
<reference evidence="1 2" key="1">
    <citation type="submission" date="2020-07" db="EMBL/GenBank/DDBJ databases">
        <title>Halosimplex litoreum sp. nov. and Halosimplex rubrum sp. nov., isolated from different salt environments.</title>
        <authorList>
            <person name="Cui H."/>
        </authorList>
    </citation>
    <scope>NUCLEOTIDE SEQUENCE [LARGE SCALE GENOMIC DNA]</scope>
    <source>
        <strain evidence="1 2">R2</strain>
    </source>
</reference>
<gene>
    <name evidence="1" type="ORF">HZS54_00560</name>
</gene>
<proteinExistence type="predicted"/>
<dbReference type="KEGG" id="hpel:HZS54_00560"/>
<dbReference type="GeneID" id="56081035"/>
<sequence>MSDDDHPFHGEEYAVVALTSKQRPEAVEIEADDWRFGGPPGDSYASPWYTFTIKHADISSAQGSITDAMADTIANEATSYLGV</sequence>
<dbReference type="RefSeq" id="WP_179920035.1">
    <property type="nucleotide sequence ID" value="NZ_CP058909.1"/>
</dbReference>
<dbReference type="OrthoDB" id="315488at2157"/>
<evidence type="ECO:0000313" key="1">
    <source>
        <dbReference type="EMBL" id="QLH80203.1"/>
    </source>
</evidence>
<accession>A0A7D5P3T6</accession>
<evidence type="ECO:0000313" key="2">
    <source>
        <dbReference type="Proteomes" id="UP000509346"/>
    </source>
</evidence>
<dbReference type="Proteomes" id="UP000509346">
    <property type="component" value="Chromosome"/>
</dbReference>
<keyword evidence="2" id="KW-1185">Reference proteome</keyword>
<organism evidence="1 2">
    <name type="scientific">Halosimplex pelagicum</name>
    <dbReference type="NCBI Taxonomy" id="869886"/>
    <lineage>
        <taxon>Archaea</taxon>
        <taxon>Methanobacteriati</taxon>
        <taxon>Methanobacteriota</taxon>
        <taxon>Stenosarchaea group</taxon>
        <taxon>Halobacteria</taxon>
        <taxon>Halobacteriales</taxon>
        <taxon>Haloarculaceae</taxon>
        <taxon>Halosimplex</taxon>
    </lineage>
</organism>
<dbReference type="AlphaFoldDB" id="A0A7D5P3T6"/>